<dbReference type="InterPro" id="IPR036249">
    <property type="entry name" value="Thioredoxin-like_sf"/>
</dbReference>
<keyword evidence="2" id="KW-0575">Peroxidase</keyword>
<evidence type="ECO:0000313" key="2">
    <source>
        <dbReference type="EMBL" id="GER58294.1"/>
    </source>
</evidence>
<accession>A0A5J4IUD2</accession>
<proteinExistence type="predicted"/>
<protein>
    <submittedName>
        <fullName evidence="2">Thioredoxin peroxidase</fullName>
    </submittedName>
</protein>
<evidence type="ECO:0000313" key="3">
    <source>
        <dbReference type="Proteomes" id="UP000326509"/>
    </source>
</evidence>
<dbReference type="InterPro" id="IPR000866">
    <property type="entry name" value="AhpC/TSA"/>
</dbReference>
<gene>
    <name evidence="2" type="ORF">ULMA_04020</name>
</gene>
<dbReference type="Proteomes" id="UP000326509">
    <property type="component" value="Unassembled WGS sequence"/>
</dbReference>
<feature type="domain" description="Thioredoxin" evidence="1">
    <location>
        <begin position="2"/>
        <end position="160"/>
    </location>
</feature>
<dbReference type="InterPro" id="IPR013766">
    <property type="entry name" value="Thioredoxin_domain"/>
</dbReference>
<dbReference type="EMBL" id="BKCG01000001">
    <property type="protein sequence ID" value="GER58294.1"/>
    <property type="molecule type" value="Genomic_DNA"/>
</dbReference>
<dbReference type="RefSeq" id="WP_151672378.1">
    <property type="nucleotide sequence ID" value="NZ_BKCG01000001.1"/>
</dbReference>
<dbReference type="CDD" id="cd02970">
    <property type="entry name" value="PRX_like2"/>
    <property type="match status" value="1"/>
</dbReference>
<sequence>MTKPRTKTPDLKLNLINDTVWDLSEQDPDSFTLVVFYRGLHCPKCKLQLEEITEYLEDFVELGVNIVAASMDTQQRAKQAGDEWDVTSLPIAYGMNEKKAREWGLYISEGISKKEPEIFSEPGLFLIDNEGLLFFSSVQTMPFARPGTKDVINAIKFIQNKDYPARGEK</sequence>
<evidence type="ECO:0000259" key="1">
    <source>
        <dbReference type="PROSITE" id="PS51352"/>
    </source>
</evidence>
<dbReference type="OrthoDB" id="9809746at2"/>
<dbReference type="AlphaFoldDB" id="A0A5J4IUD2"/>
<dbReference type="Pfam" id="PF00578">
    <property type="entry name" value="AhpC-TSA"/>
    <property type="match status" value="1"/>
</dbReference>
<organism evidence="2 3">
    <name type="scientific">Patiriisocius marinus</name>
    <dbReference type="NCBI Taxonomy" id="1397112"/>
    <lineage>
        <taxon>Bacteria</taxon>
        <taxon>Pseudomonadati</taxon>
        <taxon>Bacteroidota</taxon>
        <taxon>Flavobacteriia</taxon>
        <taxon>Flavobacteriales</taxon>
        <taxon>Flavobacteriaceae</taxon>
        <taxon>Patiriisocius</taxon>
    </lineage>
</organism>
<name>A0A5J4IUD2_9FLAO</name>
<keyword evidence="2" id="KW-0560">Oxidoreductase</keyword>
<comment type="caution">
    <text evidence="2">The sequence shown here is derived from an EMBL/GenBank/DDBJ whole genome shotgun (WGS) entry which is preliminary data.</text>
</comment>
<dbReference type="SUPFAM" id="SSF52833">
    <property type="entry name" value="Thioredoxin-like"/>
    <property type="match status" value="1"/>
</dbReference>
<keyword evidence="3" id="KW-1185">Reference proteome</keyword>
<dbReference type="Gene3D" id="3.40.30.10">
    <property type="entry name" value="Glutaredoxin"/>
    <property type="match status" value="1"/>
</dbReference>
<dbReference type="PROSITE" id="PS51352">
    <property type="entry name" value="THIOREDOXIN_2"/>
    <property type="match status" value="1"/>
</dbReference>
<dbReference type="GO" id="GO:0004601">
    <property type="term" value="F:peroxidase activity"/>
    <property type="evidence" value="ECO:0007669"/>
    <property type="project" value="UniProtKB-KW"/>
</dbReference>
<reference evidence="2 3" key="1">
    <citation type="submission" date="2019-08" db="EMBL/GenBank/DDBJ databases">
        <title>Draft genome sequence of Ulvibacter marinus type strain NBRC 109484.</title>
        <authorList>
            <person name="Kawano K."/>
            <person name="Ushijima N."/>
            <person name="Kihara M."/>
            <person name="Itoh H."/>
        </authorList>
    </citation>
    <scope>NUCLEOTIDE SEQUENCE [LARGE SCALE GENOMIC DNA]</scope>
    <source>
        <strain evidence="2 3">NBRC 109484</strain>
    </source>
</reference>